<evidence type="ECO:0000259" key="4">
    <source>
        <dbReference type="Pfam" id="PF02892"/>
    </source>
</evidence>
<dbReference type="InterPro" id="IPR012337">
    <property type="entry name" value="RNaseH-like_sf"/>
</dbReference>
<name>A0A915K7U1_ROMCU</name>
<keyword evidence="1" id="KW-0479">Metal-binding</keyword>
<dbReference type="WBParaSite" id="nRc.2.0.1.t34807-RA">
    <property type="protein sequence ID" value="nRc.2.0.1.t34807-RA"/>
    <property type="gene ID" value="nRc.2.0.1.g34807"/>
</dbReference>
<evidence type="ECO:0000256" key="1">
    <source>
        <dbReference type="ARBA" id="ARBA00022723"/>
    </source>
</evidence>
<dbReference type="GO" id="GO:0003677">
    <property type="term" value="F:DNA binding"/>
    <property type="evidence" value="ECO:0007669"/>
    <property type="project" value="InterPro"/>
</dbReference>
<evidence type="ECO:0000256" key="3">
    <source>
        <dbReference type="ARBA" id="ARBA00022833"/>
    </source>
</evidence>
<keyword evidence="3" id="KW-0862">Zinc</keyword>
<evidence type="ECO:0000313" key="5">
    <source>
        <dbReference type="Proteomes" id="UP000887565"/>
    </source>
</evidence>
<feature type="domain" description="BED-type" evidence="4">
    <location>
        <begin position="68"/>
        <end position="103"/>
    </location>
</feature>
<evidence type="ECO:0000313" key="6">
    <source>
        <dbReference type="WBParaSite" id="nRc.2.0.1.t34807-RA"/>
    </source>
</evidence>
<dbReference type="Pfam" id="PF02892">
    <property type="entry name" value="zf-BED"/>
    <property type="match status" value="1"/>
</dbReference>
<evidence type="ECO:0000256" key="2">
    <source>
        <dbReference type="ARBA" id="ARBA00022771"/>
    </source>
</evidence>
<dbReference type="GO" id="GO:0008270">
    <property type="term" value="F:zinc ion binding"/>
    <property type="evidence" value="ECO:0007669"/>
    <property type="project" value="UniProtKB-KW"/>
</dbReference>
<sequence length="254" mass="29760">KNWAIKNQEALKQDGCTIEWFNYIEDSCNTAMIHKLKRSMARNCNWALIQQMQANFQQLPGLISRMKSLIYKYFNSAQDKEIATCKFCQKKIISKFGSTSALLTQLMKIHWVEYANEIEPKRKDCEQEQKERDMDWNMNWKLIPKITDGLKPLDDLTNVFSDRQATIADVIPRINWLVNAIEESDEQSGIKTMMQSLREKVLQQFFKIEQEKYHCTKTTALDPRYKGKMFKNASTIIIVKVELEKMVNDIAAKN</sequence>
<accession>A0A915K7U1</accession>
<dbReference type="SUPFAM" id="SSF53098">
    <property type="entry name" value="Ribonuclease H-like"/>
    <property type="match status" value="1"/>
</dbReference>
<dbReference type="AlphaFoldDB" id="A0A915K7U1"/>
<dbReference type="Proteomes" id="UP000887565">
    <property type="component" value="Unplaced"/>
</dbReference>
<organism evidence="5 6">
    <name type="scientific">Romanomermis culicivorax</name>
    <name type="common">Nematode worm</name>
    <dbReference type="NCBI Taxonomy" id="13658"/>
    <lineage>
        <taxon>Eukaryota</taxon>
        <taxon>Metazoa</taxon>
        <taxon>Ecdysozoa</taxon>
        <taxon>Nematoda</taxon>
        <taxon>Enoplea</taxon>
        <taxon>Dorylaimia</taxon>
        <taxon>Mermithida</taxon>
        <taxon>Mermithoidea</taxon>
        <taxon>Mermithidae</taxon>
        <taxon>Romanomermis</taxon>
    </lineage>
</organism>
<protein>
    <submittedName>
        <fullName evidence="6">BED-type domain-containing protein</fullName>
    </submittedName>
</protein>
<keyword evidence="2" id="KW-0863">Zinc-finger</keyword>
<proteinExistence type="predicted"/>
<dbReference type="InterPro" id="IPR003656">
    <property type="entry name" value="Znf_BED"/>
</dbReference>
<keyword evidence="5" id="KW-1185">Reference proteome</keyword>
<reference evidence="6" key="1">
    <citation type="submission" date="2022-11" db="UniProtKB">
        <authorList>
            <consortium name="WormBaseParasite"/>
        </authorList>
    </citation>
    <scope>IDENTIFICATION</scope>
</reference>